<evidence type="ECO:0000313" key="8">
    <source>
        <dbReference type="EMBL" id="MFD2257503.1"/>
    </source>
</evidence>
<dbReference type="PANTHER" id="PTHR42693:SF53">
    <property type="entry name" value="ENDO-4-O-SULFATASE"/>
    <property type="match status" value="1"/>
</dbReference>
<evidence type="ECO:0000256" key="4">
    <source>
        <dbReference type="ARBA" id="ARBA00022837"/>
    </source>
</evidence>
<feature type="chain" id="PRO_5047148363" evidence="6">
    <location>
        <begin position="24"/>
        <end position="488"/>
    </location>
</feature>
<feature type="region of interest" description="Disordered" evidence="5">
    <location>
        <begin position="285"/>
        <end position="310"/>
    </location>
</feature>
<dbReference type="PROSITE" id="PS00523">
    <property type="entry name" value="SULFATASE_1"/>
    <property type="match status" value="1"/>
</dbReference>
<keyword evidence="9" id="KW-1185">Reference proteome</keyword>
<dbReference type="RefSeq" id="WP_386820806.1">
    <property type="nucleotide sequence ID" value="NZ_JBHUIT010000031.1"/>
</dbReference>
<feature type="signal peptide" evidence="6">
    <location>
        <begin position="1"/>
        <end position="23"/>
    </location>
</feature>
<keyword evidence="2" id="KW-0479">Metal-binding</keyword>
<evidence type="ECO:0000259" key="7">
    <source>
        <dbReference type="Pfam" id="PF00884"/>
    </source>
</evidence>
<comment type="similarity">
    <text evidence="1">Belongs to the sulfatase family.</text>
</comment>
<sequence>MFRKILFLSIPLVCLLDTTHAATAEKPPNIILMMCDDLGWGDTGFNGNKIIKTPHLDQIAADGAKLNHFYSIGPVCSPTRASFLTGRHYFRMGIWTANYGHLPQEEFTIARMLREKGYATGHFGKWHLGTLSTEISAKGKKRRPEVNFAPPWLRDYDASFVTESAVQTWDPGKGERAVDNPYYENGSIATENLEGCDSRVLMDRAIPFIRDAAAAEKPFVAVIWFHAPHEDVVAGPEYLKMYEGHGAAAHYYGSITAVDDQVGRLRAELDKLGVADDTALFFCSDNGPEGATDPDQSKNNRRSAGVTGGFKGRKRSVHEGGVRVPALALWPGRIQPGTVIDTPCSVLDYLPTVSAVTGGEPLPGRILDGENIIPILEGKVNKHEKSIPFRFGPYACLVKGDFKLIINSPDDNGEDELYDLSKDRKETNNLRKQYPEMVQEMRGEILAFLHSAKNSHNGAEYDEKDYKATDAWKMLRNISVEKPKPSGK</sequence>
<reference evidence="9" key="1">
    <citation type="journal article" date="2019" name="Int. J. Syst. Evol. Microbiol.">
        <title>The Global Catalogue of Microorganisms (GCM) 10K type strain sequencing project: providing services to taxonomists for standard genome sequencing and annotation.</title>
        <authorList>
            <consortium name="The Broad Institute Genomics Platform"/>
            <consortium name="The Broad Institute Genome Sequencing Center for Infectious Disease"/>
            <person name="Wu L."/>
            <person name="Ma J."/>
        </authorList>
    </citation>
    <scope>NUCLEOTIDE SEQUENCE [LARGE SCALE GENOMIC DNA]</scope>
    <source>
        <strain evidence="9">CGMCC 4.7106</strain>
    </source>
</reference>
<dbReference type="InterPro" id="IPR017850">
    <property type="entry name" value="Alkaline_phosphatase_core_sf"/>
</dbReference>
<keyword evidence="6" id="KW-0732">Signal</keyword>
<evidence type="ECO:0000256" key="5">
    <source>
        <dbReference type="SAM" id="MobiDB-lite"/>
    </source>
</evidence>
<comment type="caution">
    <text evidence="8">The sequence shown here is derived from an EMBL/GenBank/DDBJ whole genome shotgun (WGS) entry which is preliminary data.</text>
</comment>
<evidence type="ECO:0000256" key="6">
    <source>
        <dbReference type="SAM" id="SignalP"/>
    </source>
</evidence>
<dbReference type="Proteomes" id="UP001597375">
    <property type="component" value="Unassembled WGS sequence"/>
</dbReference>
<dbReference type="Gene3D" id="3.40.720.10">
    <property type="entry name" value="Alkaline Phosphatase, subunit A"/>
    <property type="match status" value="1"/>
</dbReference>
<dbReference type="PANTHER" id="PTHR42693">
    <property type="entry name" value="ARYLSULFATASE FAMILY MEMBER"/>
    <property type="match status" value="1"/>
</dbReference>
<accession>A0ABW5D8T1</accession>
<feature type="domain" description="Sulfatase N-terminal" evidence="7">
    <location>
        <begin position="28"/>
        <end position="358"/>
    </location>
</feature>
<evidence type="ECO:0000313" key="9">
    <source>
        <dbReference type="Proteomes" id="UP001597375"/>
    </source>
</evidence>
<dbReference type="InterPro" id="IPR050738">
    <property type="entry name" value="Sulfatase"/>
</dbReference>
<protein>
    <submittedName>
        <fullName evidence="8">Sulfatase</fullName>
    </submittedName>
</protein>
<keyword evidence="4" id="KW-0106">Calcium</keyword>
<dbReference type="InterPro" id="IPR000917">
    <property type="entry name" value="Sulfatase_N"/>
</dbReference>
<evidence type="ECO:0000256" key="2">
    <source>
        <dbReference type="ARBA" id="ARBA00022723"/>
    </source>
</evidence>
<evidence type="ECO:0000256" key="3">
    <source>
        <dbReference type="ARBA" id="ARBA00022801"/>
    </source>
</evidence>
<evidence type="ECO:0000256" key="1">
    <source>
        <dbReference type="ARBA" id="ARBA00008779"/>
    </source>
</evidence>
<dbReference type="Pfam" id="PF00884">
    <property type="entry name" value="Sulfatase"/>
    <property type="match status" value="1"/>
</dbReference>
<dbReference type="SUPFAM" id="SSF53649">
    <property type="entry name" value="Alkaline phosphatase-like"/>
    <property type="match status" value="1"/>
</dbReference>
<organism evidence="8 9">
    <name type="scientific">Luteolibacter algae</name>
    <dbReference type="NCBI Taxonomy" id="454151"/>
    <lineage>
        <taxon>Bacteria</taxon>
        <taxon>Pseudomonadati</taxon>
        <taxon>Verrucomicrobiota</taxon>
        <taxon>Verrucomicrobiia</taxon>
        <taxon>Verrucomicrobiales</taxon>
        <taxon>Verrucomicrobiaceae</taxon>
        <taxon>Luteolibacter</taxon>
    </lineage>
</organism>
<proteinExistence type="inferred from homology"/>
<name>A0ABW5D8T1_9BACT</name>
<dbReference type="Gene3D" id="3.30.1120.10">
    <property type="match status" value="1"/>
</dbReference>
<dbReference type="EMBL" id="JBHUIT010000031">
    <property type="protein sequence ID" value="MFD2257503.1"/>
    <property type="molecule type" value="Genomic_DNA"/>
</dbReference>
<keyword evidence="3" id="KW-0378">Hydrolase</keyword>
<dbReference type="InterPro" id="IPR024607">
    <property type="entry name" value="Sulfatase_CS"/>
</dbReference>
<gene>
    <name evidence="8" type="ORF">ACFSSA_12545</name>
</gene>